<reference evidence="1" key="1">
    <citation type="submission" date="2018-01" db="EMBL/GenBank/DDBJ databases">
        <title>An insight into the sialome of Amazonian anophelines.</title>
        <authorList>
            <person name="Ribeiro J.M."/>
            <person name="Scarpassa V."/>
            <person name="Calvo E."/>
        </authorList>
    </citation>
    <scope>NUCLEOTIDE SEQUENCE</scope>
</reference>
<organism evidence="1">
    <name type="scientific">Anopheles darlingi</name>
    <name type="common">Mosquito</name>
    <dbReference type="NCBI Taxonomy" id="43151"/>
    <lineage>
        <taxon>Eukaryota</taxon>
        <taxon>Metazoa</taxon>
        <taxon>Ecdysozoa</taxon>
        <taxon>Arthropoda</taxon>
        <taxon>Hexapoda</taxon>
        <taxon>Insecta</taxon>
        <taxon>Pterygota</taxon>
        <taxon>Neoptera</taxon>
        <taxon>Endopterygota</taxon>
        <taxon>Diptera</taxon>
        <taxon>Nematocera</taxon>
        <taxon>Culicoidea</taxon>
        <taxon>Culicidae</taxon>
        <taxon>Anophelinae</taxon>
        <taxon>Anopheles</taxon>
    </lineage>
</organism>
<protein>
    <submittedName>
        <fullName evidence="1">Putative secreted protein</fullName>
    </submittedName>
</protein>
<proteinExistence type="predicted"/>
<sequence length="66" mass="7499">MSCSASLVLFCRSCCTIDCTLRYCKRFQRVSPTVKHASFAKAWFRSHTARCCSYLALCYTLKSVTS</sequence>
<name>A0A2M4DDH7_ANODA</name>
<accession>A0A2M4DDH7</accession>
<dbReference type="AlphaFoldDB" id="A0A2M4DDH7"/>
<dbReference type="EMBL" id="GGFL01011439">
    <property type="protein sequence ID" value="MBW75617.1"/>
    <property type="molecule type" value="Transcribed_RNA"/>
</dbReference>
<evidence type="ECO:0000313" key="1">
    <source>
        <dbReference type="EMBL" id="MBW75617.1"/>
    </source>
</evidence>